<accession>A0ABT6F8J2</accession>
<organism evidence="2 3">
    <name type="scientific">Paludisphaera mucosa</name>
    <dbReference type="NCBI Taxonomy" id="3030827"/>
    <lineage>
        <taxon>Bacteria</taxon>
        <taxon>Pseudomonadati</taxon>
        <taxon>Planctomycetota</taxon>
        <taxon>Planctomycetia</taxon>
        <taxon>Isosphaerales</taxon>
        <taxon>Isosphaeraceae</taxon>
        <taxon>Paludisphaera</taxon>
    </lineage>
</organism>
<dbReference type="PANTHER" id="PTHR43433:SF5">
    <property type="entry name" value="AB HYDROLASE-1 DOMAIN-CONTAINING PROTEIN"/>
    <property type="match status" value="1"/>
</dbReference>
<proteinExistence type="predicted"/>
<dbReference type="Proteomes" id="UP001216907">
    <property type="component" value="Unassembled WGS sequence"/>
</dbReference>
<dbReference type="InterPro" id="IPR029058">
    <property type="entry name" value="AB_hydrolase_fold"/>
</dbReference>
<dbReference type="PANTHER" id="PTHR43433">
    <property type="entry name" value="HYDROLASE, ALPHA/BETA FOLD FAMILY PROTEIN"/>
    <property type="match status" value="1"/>
</dbReference>
<dbReference type="Gene3D" id="3.40.50.1820">
    <property type="entry name" value="alpha/beta hydrolase"/>
    <property type="match status" value="1"/>
</dbReference>
<dbReference type="InterPro" id="IPR000073">
    <property type="entry name" value="AB_hydrolase_1"/>
</dbReference>
<protein>
    <submittedName>
        <fullName evidence="2">Alpha/beta hydrolase</fullName>
    </submittedName>
</protein>
<evidence type="ECO:0000313" key="2">
    <source>
        <dbReference type="EMBL" id="MDG3003909.1"/>
    </source>
</evidence>
<gene>
    <name evidence="2" type="ORF">PZE19_09005</name>
</gene>
<dbReference type="PRINTS" id="PR00111">
    <property type="entry name" value="ABHYDROLASE"/>
</dbReference>
<keyword evidence="2" id="KW-0378">Hydrolase</keyword>
<dbReference type="InterPro" id="IPR000639">
    <property type="entry name" value="Epox_hydrolase-like"/>
</dbReference>
<comment type="caution">
    <text evidence="2">The sequence shown here is derived from an EMBL/GenBank/DDBJ whole genome shotgun (WGS) entry which is preliminary data.</text>
</comment>
<name>A0ABT6F8J2_9BACT</name>
<dbReference type="SUPFAM" id="SSF53474">
    <property type="entry name" value="alpha/beta-Hydrolases"/>
    <property type="match status" value="1"/>
</dbReference>
<dbReference type="RefSeq" id="WP_277860254.1">
    <property type="nucleotide sequence ID" value="NZ_JARRAG010000001.1"/>
</dbReference>
<evidence type="ECO:0000259" key="1">
    <source>
        <dbReference type="Pfam" id="PF00561"/>
    </source>
</evidence>
<dbReference type="GO" id="GO:0016787">
    <property type="term" value="F:hydrolase activity"/>
    <property type="evidence" value="ECO:0007669"/>
    <property type="project" value="UniProtKB-KW"/>
</dbReference>
<reference evidence="2 3" key="1">
    <citation type="submission" date="2023-03" db="EMBL/GenBank/DDBJ databases">
        <title>Paludisphaera mucosa sp. nov. a novel planctomycete from northern fen.</title>
        <authorList>
            <person name="Ivanova A."/>
        </authorList>
    </citation>
    <scope>NUCLEOTIDE SEQUENCE [LARGE SCALE GENOMIC DNA]</scope>
    <source>
        <strain evidence="2 3">Pla2</strain>
    </source>
</reference>
<dbReference type="InterPro" id="IPR050471">
    <property type="entry name" value="AB_hydrolase"/>
</dbReference>
<dbReference type="EMBL" id="JARRAG010000001">
    <property type="protein sequence ID" value="MDG3003909.1"/>
    <property type="molecule type" value="Genomic_DNA"/>
</dbReference>
<dbReference type="PRINTS" id="PR00412">
    <property type="entry name" value="EPOXHYDRLASE"/>
</dbReference>
<evidence type="ECO:0000313" key="3">
    <source>
        <dbReference type="Proteomes" id="UP001216907"/>
    </source>
</evidence>
<feature type="domain" description="AB hydrolase-1" evidence="1">
    <location>
        <begin position="22"/>
        <end position="252"/>
    </location>
</feature>
<dbReference type="Pfam" id="PF00561">
    <property type="entry name" value="Abhydrolase_1"/>
    <property type="match status" value="1"/>
</dbReference>
<sequence>MPTIALNDREFYYEEAGEAGDVLVFLSGLGGDHRAFSLAQRHFAREWRTLALDSRDAGRSWRARAPYDTAEMADDVASWLAALGIATAHVVGHSLGGLVAQELAIRHPGRVDSLTLASTHAGANAWRKGVIESWIQLRELAGADLVRFSNGTLPWLVAPAFYDHPELIQGLVRFAERNPWPQDVAAFTRQARAAAEHDARDRLGRLDVPSLVLVGELDLVNPPPIARDLADRIPGSRLEVLPGVGHMPHIENKVDFRDALERFLQASR</sequence>
<keyword evidence="3" id="KW-1185">Reference proteome</keyword>